<name>A0ABQ5ED12_9ASTR</name>
<evidence type="ECO:0000313" key="1">
    <source>
        <dbReference type="EMBL" id="GJT48731.1"/>
    </source>
</evidence>
<organism evidence="1 2">
    <name type="scientific">Tanacetum coccineum</name>
    <dbReference type="NCBI Taxonomy" id="301880"/>
    <lineage>
        <taxon>Eukaryota</taxon>
        <taxon>Viridiplantae</taxon>
        <taxon>Streptophyta</taxon>
        <taxon>Embryophyta</taxon>
        <taxon>Tracheophyta</taxon>
        <taxon>Spermatophyta</taxon>
        <taxon>Magnoliopsida</taxon>
        <taxon>eudicotyledons</taxon>
        <taxon>Gunneridae</taxon>
        <taxon>Pentapetalae</taxon>
        <taxon>asterids</taxon>
        <taxon>campanulids</taxon>
        <taxon>Asterales</taxon>
        <taxon>Asteraceae</taxon>
        <taxon>Asteroideae</taxon>
        <taxon>Anthemideae</taxon>
        <taxon>Anthemidinae</taxon>
        <taxon>Tanacetum</taxon>
    </lineage>
</organism>
<reference evidence="1" key="1">
    <citation type="journal article" date="2022" name="Int. J. Mol. Sci.">
        <title>Draft Genome of Tanacetum Coccineum: Genomic Comparison of Closely Related Tanacetum-Family Plants.</title>
        <authorList>
            <person name="Yamashiro T."/>
            <person name="Shiraishi A."/>
            <person name="Nakayama K."/>
            <person name="Satake H."/>
        </authorList>
    </citation>
    <scope>NUCLEOTIDE SEQUENCE</scope>
</reference>
<sequence>MCDNDNQADQNTKECDDERAVLDNLIPNLKLDTDENKKIQKQLKKANTSLSHELQECKSALVECKSSLGESNKTRDRYLVAFHDKEVELEKYKIFKDHTIENDTLECKLKETLGLLAQKEHDIKEGLKIKAYEISVVKEKNDELVKQSLLTKSSYEGLVKEKNKVIKDLKLKEGKDIDKLIAVEKQLKFLNEIVYKRNQSIQTIHMLAPKSSTYNGRPTFANPMYLKKAQSEKPCLYEIPYDKDDLANIFAPDREETLTLEQESRSKLNKDIVKPYDYTKQNSLYEIFKPPSREYLDQLAHANEVRKKMWRKSFVKYKPHIVKNIGFLPTQKSISKSRQAYNVMTNNINHFKEIVDLAWEKHTYDKFRAPTTEDMTVLLKTCLMPLALKTQNDSFIFVNELKQEMFADLQYVQSLEKEIDELKSDKADFSNIYDLLLQECVSKDIMCSYLHSLFDLDAINELQCLYHHKVKE</sequence>
<dbReference type="Proteomes" id="UP001151760">
    <property type="component" value="Unassembled WGS sequence"/>
</dbReference>
<keyword evidence="2" id="KW-1185">Reference proteome</keyword>
<comment type="caution">
    <text evidence="1">The sequence shown here is derived from an EMBL/GenBank/DDBJ whole genome shotgun (WGS) entry which is preliminary data.</text>
</comment>
<evidence type="ECO:0000313" key="2">
    <source>
        <dbReference type="Proteomes" id="UP001151760"/>
    </source>
</evidence>
<accession>A0ABQ5ED12</accession>
<proteinExistence type="predicted"/>
<protein>
    <submittedName>
        <fullName evidence="1">Uncharacterized protein</fullName>
    </submittedName>
</protein>
<reference evidence="1" key="2">
    <citation type="submission" date="2022-01" db="EMBL/GenBank/DDBJ databases">
        <authorList>
            <person name="Yamashiro T."/>
            <person name="Shiraishi A."/>
            <person name="Satake H."/>
            <person name="Nakayama K."/>
        </authorList>
    </citation>
    <scope>NUCLEOTIDE SEQUENCE</scope>
</reference>
<dbReference type="EMBL" id="BQNB010016178">
    <property type="protein sequence ID" value="GJT48731.1"/>
    <property type="molecule type" value="Genomic_DNA"/>
</dbReference>
<gene>
    <name evidence="1" type="ORF">Tco_0974888</name>
</gene>